<organism evidence="1">
    <name type="scientific">marine metagenome</name>
    <dbReference type="NCBI Taxonomy" id="408172"/>
    <lineage>
        <taxon>unclassified sequences</taxon>
        <taxon>metagenomes</taxon>
        <taxon>ecological metagenomes</taxon>
    </lineage>
</organism>
<protein>
    <submittedName>
        <fullName evidence="1">Uncharacterized protein</fullName>
    </submittedName>
</protein>
<dbReference type="AlphaFoldDB" id="A0A382KQ80"/>
<gene>
    <name evidence="1" type="ORF">METZ01_LOCUS279858</name>
</gene>
<sequence length="37" mass="4000">MVLMLTDEKILMPSAGRVVTASGTAILFFKSSLKTQN</sequence>
<proteinExistence type="predicted"/>
<name>A0A382KQ80_9ZZZZ</name>
<evidence type="ECO:0000313" key="1">
    <source>
        <dbReference type="EMBL" id="SVC27004.1"/>
    </source>
</evidence>
<reference evidence="1" key="1">
    <citation type="submission" date="2018-05" db="EMBL/GenBank/DDBJ databases">
        <authorList>
            <person name="Lanie J.A."/>
            <person name="Ng W.-L."/>
            <person name="Kazmierczak K.M."/>
            <person name="Andrzejewski T.M."/>
            <person name="Davidsen T.M."/>
            <person name="Wayne K.J."/>
            <person name="Tettelin H."/>
            <person name="Glass J.I."/>
            <person name="Rusch D."/>
            <person name="Podicherti R."/>
            <person name="Tsui H.-C.T."/>
            <person name="Winkler M.E."/>
        </authorList>
    </citation>
    <scope>NUCLEOTIDE SEQUENCE</scope>
</reference>
<dbReference type="EMBL" id="UINC01082331">
    <property type="protein sequence ID" value="SVC27004.1"/>
    <property type="molecule type" value="Genomic_DNA"/>
</dbReference>
<accession>A0A382KQ80</accession>